<dbReference type="InterPro" id="IPR002376">
    <property type="entry name" value="Formyl_transf_N"/>
</dbReference>
<organism evidence="3 4">
    <name type="scientific">Pontibacter toksunensis</name>
    <dbReference type="NCBI Taxonomy" id="1332631"/>
    <lineage>
        <taxon>Bacteria</taxon>
        <taxon>Pseudomonadati</taxon>
        <taxon>Bacteroidota</taxon>
        <taxon>Cytophagia</taxon>
        <taxon>Cytophagales</taxon>
        <taxon>Hymenobacteraceae</taxon>
        <taxon>Pontibacter</taxon>
    </lineage>
</organism>
<dbReference type="Pfam" id="PF00551">
    <property type="entry name" value="Formyl_trans_N"/>
    <property type="match status" value="1"/>
</dbReference>
<dbReference type="InterPro" id="IPR036477">
    <property type="entry name" value="Formyl_transf_N_sf"/>
</dbReference>
<comment type="caution">
    <text evidence="3">The sequence shown here is derived from an EMBL/GenBank/DDBJ whole genome shotgun (WGS) entry which is preliminary data.</text>
</comment>
<evidence type="ECO:0000313" key="3">
    <source>
        <dbReference type="EMBL" id="MFD3000878.1"/>
    </source>
</evidence>
<reference evidence="4" key="1">
    <citation type="journal article" date="2019" name="Int. J. Syst. Evol. Microbiol.">
        <title>The Global Catalogue of Microorganisms (GCM) 10K type strain sequencing project: providing services to taxonomists for standard genome sequencing and annotation.</title>
        <authorList>
            <consortium name="The Broad Institute Genomics Platform"/>
            <consortium name="The Broad Institute Genome Sequencing Center for Infectious Disease"/>
            <person name="Wu L."/>
            <person name="Ma J."/>
        </authorList>
    </citation>
    <scope>NUCLEOTIDE SEQUENCE [LARGE SCALE GENOMIC DNA]</scope>
    <source>
        <strain evidence="4">KCTC 23984</strain>
    </source>
</reference>
<evidence type="ECO:0000259" key="1">
    <source>
        <dbReference type="Pfam" id="PF00551"/>
    </source>
</evidence>
<dbReference type="InterPro" id="IPR011034">
    <property type="entry name" value="Formyl_transferase-like_C_sf"/>
</dbReference>
<dbReference type="PANTHER" id="PTHR11138:SF5">
    <property type="entry name" value="METHIONYL-TRNA FORMYLTRANSFERASE, MITOCHONDRIAL"/>
    <property type="match status" value="1"/>
</dbReference>
<name>A0ABW6BSR4_9BACT</name>
<accession>A0ABW6BSR4</accession>
<dbReference type="CDD" id="cd08702">
    <property type="entry name" value="Arna_FMT_C"/>
    <property type="match status" value="1"/>
</dbReference>
<protein>
    <submittedName>
        <fullName evidence="3">Formyltransferase family protein</fullName>
    </submittedName>
</protein>
<dbReference type="Gene3D" id="3.40.50.12230">
    <property type="match status" value="1"/>
</dbReference>
<dbReference type="RefSeq" id="WP_377484362.1">
    <property type="nucleotide sequence ID" value="NZ_JBHUOX010000006.1"/>
</dbReference>
<gene>
    <name evidence="3" type="ORF">ACFS7Z_10935</name>
</gene>
<keyword evidence="4" id="KW-1185">Reference proteome</keyword>
<evidence type="ECO:0000259" key="2">
    <source>
        <dbReference type="Pfam" id="PF02911"/>
    </source>
</evidence>
<sequence length="295" mass="32954">MRVVFIGTVEFSKQALLKLAELQVNVVGVVTKAKSDFNADFANLEEVCQEKDIPYKLVNNINHPNNVAWIKAQNPDILFCFGWSSLLKSDILSLAPMGVVGYHPALLPNNKGRHPIIWALVLGLEKTGSTFFFMDEGADTGDILNQKELKIAPDDDAGTLYTKLTLLALEQIEEFIPQLQAENYPKVPQVGEGNAWRKRGRKDGEIDWRMSSESIRNLVRALTRPYVGAHFMYKEGECKVWRCAMEDGIVDKNIEPGKVIGASEAGNLLVKTGDAAIWLTDFDLKEEIEVGEYLI</sequence>
<proteinExistence type="predicted"/>
<feature type="domain" description="Formyl transferase N-terminal" evidence="1">
    <location>
        <begin position="1"/>
        <end position="165"/>
    </location>
</feature>
<dbReference type="SUPFAM" id="SSF50486">
    <property type="entry name" value="FMT C-terminal domain-like"/>
    <property type="match status" value="1"/>
</dbReference>
<feature type="domain" description="Formyl transferase C-terminal" evidence="2">
    <location>
        <begin position="202"/>
        <end position="284"/>
    </location>
</feature>
<dbReference type="SUPFAM" id="SSF53328">
    <property type="entry name" value="Formyltransferase"/>
    <property type="match status" value="1"/>
</dbReference>
<dbReference type="Proteomes" id="UP001597641">
    <property type="component" value="Unassembled WGS sequence"/>
</dbReference>
<dbReference type="CDD" id="cd08651">
    <property type="entry name" value="FMT_core_like_4"/>
    <property type="match status" value="1"/>
</dbReference>
<evidence type="ECO:0000313" key="4">
    <source>
        <dbReference type="Proteomes" id="UP001597641"/>
    </source>
</evidence>
<dbReference type="PANTHER" id="PTHR11138">
    <property type="entry name" value="METHIONYL-TRNA FORMYLTRANSFERASE"/>
    <property type="match status" value="1"/>
</dbReference>
<dbReference type="Pfam" id="PF02911">
    <property type="entry name" value="Formyl_trans_C"/>
    <property type="match status" value="1"/>
</dbReference>
<dbReference type="InterPro" id="IPR005793">
    <property type="entry name" value="Formyl_trans_C"/>
</dbReference>
<dbReference type="EMBL" id="JBHUOX010000006">
    <property type="protein sequence ID" value="MFD3000878.1"/>
    <property type="molecule type" value="Genomic_DNA"/>
</dbReference>